<dbReference type="EMBL" id="FRBI01000003">
    <property type="protein sequence ID" value="SHL19554.1"/>
    <property type="molecule type" value="Genomic_DNA"/>
</dbReference>
<protein>
    <submittedName>
        <fullName evidence="2">Uncharacterized protein</fullName>
    </submittedName>
</protein>
<reference evidence="2 3" key="1">
    <citation type="submission" date="2016-11" db="EMBL/GenBank/DDBJ databases">
        <authorList>
            <person name="Jaros S."/>
            <person name="Januszkiewicz K."/>
            <person name="Wedrychowicz H."/>
        </authorList>
    </citation>
    <scope>NUCLEOTIDE SEQUENCE [LARGE SCALE GENOMIC DNA]</scope>
    <source>
        <strain evidence="2 3">CGMCC 4.2025</strain>
    </source>
</reference>
<dbReference type="Proteomes" id="UP000184111">
    <property type="component" value="Unassembled WGS sequence"/>
</dbReference>
<name>A0A1M6YMP0_9ACTN</name>
<evidence type="ECO:0000313" key="3">
    <source>
        <dbReference type="Proteomes" id="UP000184111"/>
    </source>
</evidence>
<proteinExistence type="predicted"/>
<organism evidence="2 3">
    <name type="scientific">Actinacidiphila paucisporea</name>
    <dbReference type="NCBI Taxonomy" id="310782"/>
    <lineage>
        <taxon>Bacteria</taxon>
        <taxon>Bacillati</taxon>
        <taxon>Actinomycetota</taxon>
        <taxon>Actinomycetes</taxon>
        <taxon>Kitasatosporales</taxon>
        <taxon>Streptomycetaceae</taxon>
        <taxon>Actinacidiphila</taxon>
    </lineage>
</organism>
<accession>A0A1M6YMP0</accession>
<gene>
    <name evidence="2" type="ORF">SAMN05216499_10351</name>
</gene>
<sequence length="92" mass="9379">MTPPTTTGLATQRGPASEDNAAATRITLSADELAPPQPITGQVAGDRYSDMSPTSAGARGLNTGCRRLQRQRVVSTAVPVAAAGSVETVTPM</sequence>
<feature type="compositionally biased region" description="Polar residues" evidence="1">
    <location>
        <begin position="1"/>
        <end position="10"/>
    </location>
</feature>
<evidence type="ECO:0000313" key="2">
    <source>
        <dbReference type="EMBL" id="SHL19554.1"/>
    </source>
</evidence>
<feature type="region of interest" description="Disordered" evidence="1">
    <location>
        <begin position="27"/>
        <end position="62"/>
    </location>
</feature>
<feature type="region of interest" description="Disordered" evidence="1">
    <location>
        <begin position="1"/>
        <end position="20"/>
    </location>
</feature>
<keyword evidence="3" id="KW-1185">Reference proteome</keyword>
<evidence type="ECO:0000256" key="1">
    <source>
        <dbReference type="SAM" id="MobiDB-lite"/>
    </source>
</evidence>
<dbReference type="AlphaFoldDB" id="A0A1M6YMP0"/>
<dbReference type="RefSeq" id="WP_079189529.1">
    <property type="nucleotide sequence ID" value="NZ_FRBI01000003.1"/>
</dbReference>